<reference evidence="6" key="2">
    <citation type="submission" date="2021-04" db="EMBL/GenBank/DDBJ databases">
        <authorList>
            <person name="Gilroy R."/>
        </authorList>
    </citation>
    <scope>NUCLEOTIDE SEQUENCE</scope>
    <source>
        <strain evidence="6">9264</strain>
    </source>
</reference>
<keyword evidence="2 5" id="KW-0812">Transmembrane</keyword>
<dbReference type="Proteomes" id="UP000823889">
    <property type="component" value="Unassembled WGS sequence"/>
</dbReference>
<evidence type="ECO:0000313" key="7">
    <source>
        <dbReference type="Proteomes" id="UP000823889"/>
    </source>
</evidence>
<dbReference type="NCBIfam" id="TIGR00997">
    <property type="entry name" value="ispZ"/>
    <property type="match status" value="1"/>
</dbReference>
<evidence type="ECO:0000256" key="1">
    <source>
        <dbReference type="ARBA" id="ARBA00022475"/>
    </source>
</evidence>
<evidence type="ECO:0000256" key="4">
    <source>
        <dbReference type="ARBA" id="ARBA00023136"/>
    </source>
</evidence>
<evidence type="ECO:0000256" key="2">
    <source>
        <dbReference type="ARBA" id="ARBA00022692"/>
    </source>
</evidence>
<comment type="similarity">
    <text evidence="5">Belongs to the YciB family.</text>
</comment>
<evidence type="ECO:0000256" key="5">
    <source>
        <dbReference type="HAMAP-Rule" id="MF_00189"/>
    </source>
</evidence>
<dbReference type="GO" id="GO:0005886">
    <property type="term" value="C:plasma membrane"/>
    <property type="evidence" value="ECO:0007669"/>
    <property type="project" value="UniProtKB-SubCell"/>
</dbReference>
<evidence type="ECO:0000256" key="3">
    <source>
        <dbReference type="ARBA" id="ARBA00022989"/>
    </source>
</evidence>
<dbReference type="HAMAP" id="MF_00189">
    <property type="entry name" value="YciB"/>
    <property type="match status" value="1"/>
</dbReference>
<name>A0A9D2U7M9_9BURK</name>
<comment type="caution">
    <text evidence="6">The sequence shown here is derived from an EMBL/GenBank/DDBJ whole genome shotgun (WGS) entry which is preliminary data.</text>
</comment>
<accession>A0A9D2U7M9</accession>
<dbReference type="AlphaFoldDB" id="A0A9D2U7M9"/>
<sequence>MKKFLFDLFPLLLFFGAYKYSGDMYVATGVAIAASIGQIIWLRLRRLKIEHTHWINLGVIVLFGGATIIFKNDAFIRWKPTVLYWIFGVALLSSRWLFNRNLMQKLLGSQVALPAPVWDKMNYSWALFFILAGAANLYVAFSGYYTETQWVNFKVFGLTALLVVFVIAQSIWLGRHLKDSTHQAANDDQPPLS</sequence>
<keyword evidence="5" id="KW-0997">Cell inner membrane</keyword>
<feature type="transmembrane region" description="Helical" evidence="5">
    <location>
        <begin position="82"/>
        <end position="98"/>
    </location>
</feature>
<proteinExistence type="inferred from homology"/>
<comment type="subcellular location">
    <subcellularLocation>
        <location evidence="5">Cell inner membrane</location>
        <topology evidence="5">Multi-pass membrane protein</topology>
    </subcellularLocation>
</comment>
<keyword evidence="1 5" id="KW-1003">Cell membrane</keyword>
<evidence type="ECO:0000313" key="6">
    <source>
        <dbReference type="EMBL" id="HJD43755.1"/>
    </source>
</evidence>
<dbReference type="PANTHER" id="PTHR36917">
    <property type="entry name" value="INTRACELLULAR SEPTATION PROTEIN A-RELATED"/>
    <property type="match status" value="1"/>
</dbReference>
<gene>
    <name evidence="5" type="primary">yciB</name>
    <name evidence="6" type="ORF">H9906_01835</name>
</gene>
<keyword evidence="4 5" id="KW-0472">Membrane</keyword>
<dbReference type="InterPro" id="IPR006008">
    <property type="entry name" value="YciB"/>
</dbReference>
<protein>
    <recommendedName>
        <fullName evidence="5">Inner membrane-spanning protein YciB</fullName>
    </recommendedName>
</protein>
<dbReference type="PANTHER" id="PTHR36917:SF1">
    <property type="entry name" value="INNER MEMBRANE-SPANNING PROTEIN YCIB"/>
    <property type="match status" value="1"/>
</dbReference>
<feature type="transmembrane region" description="Helical" evidence="5">
    <location>
        <begin position="24"/>
        <end position="42"/>
    </location>
</feature>
<dbReference type="EMBL" id="DWUQ01000037">
    <property type="protein sequence ID" value="HJD43755.1"/>
    <property type="molecule type" value="Genomic_DNA"/>
</dbReference>
<keyword evidence="3 5" id="KW-1133">Transmembrane helix</keyword>
<feature type="transmembrane region" description="Helical" evidence="5">
    <location>
        <begin position="125"/>
        <end position="145"/>
    </location>
</feature>
<comment type="function">
    <text evidence="5">Plays a role in cell envelope biogenesis, maintenance of cell envelope integrity and membrane homeostasis.</text>
</comment>
<feature type="transmembrane region" description="Helical" evidence="5">
    <location>
        <begin position="54"/>
        <end position="70"/>
    </location>
</feature>
<reference evidence="6" key="1">
    <citation type="journal article" date="2021" name="PeerJ">
        <title>Extensive microbial diversity within the chicken gut microbiome revealed by metagenomics and culture.</title>
        <authorList>
            <person name="Gilroy R."/>
            <person name="Ravi A."/>
            <person name="Getino M."/>
            <person name="Pursley I."/>
            <person name="Horton D.L."/>
            <person name="Alikhan N.F."/>
            <person name="Baker D."/>
            <person name="Gharbi K."/>
            <person name="Hall N."/>
            <person name="Watson M."/>
            <person name="Adriaenssens E.M."/>
            <person name="Foster-Nyarko E."/>
            <person name="Jarju S."/>
            <person name="Secka A."/>
            <person name="Antonio M."/>
            <person name="Oren A."/>
            <person name="Chaudhuri R.R."/>
            <person name="La Ragione R."/>
            <person name="Hildebrand F."/>
            <person name="Pallen M.J."/>
        </authorList>
    </citation>
    <scope>NUCLEOTIDE SEQUENCE</scope>
    <source>
        <strain evidence="6">9264</strain>
    </source>
</reference>
<dbReference type="Pfam" id="PF04279">
    <property type="entry name" value="IspA"/>
    <property type="match status" value="1"/>
</dbReference>
<feature type="transmembrane region" description="Helical" evidence="5">
    <location>
        <begin position="151"/>
        <end position="173"/>
    </location>
</feature>
<dbReference type="NCBIfam" id="NF001325">
    <property type="entry name" value="PRK00259.1-3"/>
    <property type="match status" value="1"/>
</dbReference>
<organism evidence="6 7">
    <name type="scientific">Candidatus Paenalcaligenes intestinipullorum</name>
    <dbReference type="NCBI Taxonomy" id="2838718"/>
    <lineage>
        <taxon>Bacteria</taxon>
        <taxon>Pseudomonadati</taxon>
        <taxon>Pseudomonadota</taxon>
        <taxon>Betaproteobacteria</taxon>
        <taxon>Burkholderiales</taxon>
        <taxon>Alcaligenaceae</taxon>
        <taxon>Paenalcaligenes</taxon>
    </lineage>
</organism>